<feature type="transmembrane region" description="Helical" evidence="2">
    <location>
        <begin position="21"/>
        <end position="46"/>
    </location>
</feature>
<reference evidence="3 4" key="1">
    <citation type="submission" date="2018-10" db="EMBL/GenBank/DDBJ databases">
        <authorList>
            <consortium name="Pathogen Informatics"/>
        </authorList>
    </citation>
    <scope>NUCLEOTIDE SEQUENCE [LARGE SCALE GENOMIC DNA]</scope>
</reference>
<accession>A0A0R3UR74</accession>
<proteinExistence type="predicted"/>
<keyword evidence="1" id="KW-0175">Coiled coil</keyword>
<organism evidence="3 4">
    <name type="scientific">Mesocestoides corti</name>
    <name type="common">Flatworm</name>
    <dbReference type="NCBI Taxonomy" id="53468"/>
    <lineage>
        <taxon>Eukaryota</taxon>
        <taxon>Metazoa</taxon>
        <taxon>Spiralia</taxon>
        <taxon>Lophotrochozoa</taxon>
        <taxon>Platyhelminthes</taxon>
        <taxon>Cestoda</taxon>
        <taxon>Eucestoda</taxon>
        <taxon>Cyclophyllidea</taxon>
        <taxon>Mesocestoididae</taxon>
        <taxon>Mesocestoides</taxon>
    </lineage>
</organism>
<evidence type="ECO:0000256" key="1">
    <source>
        <dbReference type="SAM" id="Coils"/>
    </source>
</evidence>
<dbReference type="AlphaFoldDB" id="A0A0R3UR74"/>
<keyword evidence="4" id="KW-1185">Reference proteome</keyword>
<dbReference type="Proteomes" id="UP000267029">
    <property type="component" value="Unassembled WGS sequence"/>
</dbReference>
<evidence type="ECO:0000256" key="2">
    <source>
        <dbReference type="SAM" id="Phobius"/>
    </source>
</evidence>
<evidence type="ECO:0000313" key="4">
    <source>
        <dbReference type="Proteomes" id="UP000267029"/>
    </source>
</evidence>
<dbReference type="EMBL" id="UXSR01006246">
    <property type="protein sequence ID" value="VDD84377.1"/>
    <property type="molecule type" value="Genomic_DNA"/>
</dbReference>
<keyword evidence="2" id="KW-1133">Transmembrane helix</keyword>
<keyword evidence="2" id="KW-0812">Transmembrane</keyword>
<sequence>MNPLQVAALRSEFGHKQLVCRIMYIAVLALAMAFLAACIILIFVYFSSIGVLMSYLEAHNGSAEETSSIQNGLQALTTHVTQFLNTGIESGRTLTNTSLSDFMNKTSAQISSGLSGTIDDLLVYLNVSNVLTKGNDTVEAMRNFSIYVTDASASIEDLKNGIDYLCKRMDEAREAFNTAFATVPNCSTESECRNLKNATENLHCPIDLSAINTTVTKNFTTQLEHTVAELEQRLANVTNAIKDINSSTGQMVDSVEKNLDLKTVLDSINKFWNDTSAQVGGVTKNLEDLSTSVDNGLAQYSGYIHI</sequence>
<feature type="coiled-coil region" evidence="1">
    <location>
        <begin position="220"/>
        <end position="247"/>
    </location>
</feature>
<gene>
    <name evidence="3" type="ORF">MCOS_LOCUS10380</name>
</gene>
<name>A0A0R3UR74_MESCO</name>
<dbReference type="Gene3D" id="1.20.1170.10">
    <property type="match status" value="1"/>
</dbReference>
<feature type="non-terminal residue" evidence="3">
    <location>
        <position position="306"/>
    </location>
</feature>
<evidence type="ECO:0000313" key="3">
    <source>
        <dbReference type="EMBL" id="VDD84377.1"/>
    </source>
</evidence>
<dbReference type="OrthoDB" id="10627311at2759"/>
<keyword evidence="2" id="KW-0472">Membrane</keyword>
<protein>
    <submittedName>
        <fullName evidence="3">Uncharacterized protein</fullName>
    </submittedName>
</protein>